<dbReference type="GO" id="GO:0043531">
    <property type="term" value="F:ADP binding"/>
    <property type="evidence" value="ECO:0007669"/>
    <property type="project" value="InterPro"/>
</dbReference>
<dbReference type="GO" id="GO:0003677">
    <property type="term" value="F:DNA binding"/>
    <property type="evidence" value="ECO:0007669"/>
    <property type="project" value="UniProtKB-UniRule"/>
</dbReference>
<dbReference type="Gene3D" id="1.25.40.10">
    <property type="entry name" value="Tetratricopeptide repeat domain"/>
    <property type="match status" value="3"/>
</dbReference>
<reference evidence="8" key="1">
    <citation type="submission" date="2023-03" db="EMBL/GenBank/DDBJ databases">
        <title>Actinorhabdospora filicis NBRC 111898.</title>
        <authorList>
            <person name="Ichikawa N."/>
            <person name="Sato H."/>
            <person name="Tonouchi N."/>
        </authorList>
    </citation>
    <scope>NUCLEOTIDE SEQUENCE</scope>
    <source>
        <strain evidence="8">NBRC 111898</strain>
    </source>
</reference>
<evidence type="ECO:0000313" key="8">
    <source>
        <dbReference type="EMBL" id="GLZ81750.1"/>
    </source>
</evidence>
<dbReference type="InterPro" id="IPR019734">
    <property type="entry name" value="TPR_rpt"/>
</dbReference>
<dbReference type="GO" id="GO:0000160">
    <property type="term" value="P:phosphorelay signal transduction system"/>
    <property type="evidence" value="ECO:0007669"/>
    <property type="project" value="InterPro"/>
</dbReference>
<dbReference type="SUPFAM" id="SSF46894">
    <property type="entry name" value="C-terminal effector domain of the bipartite response regulators"/>
    <property type="match status" value="1"/>
</dbReference>
<keyword evidence="4" id="KW-0804">Transcription</keyword>
<feature type="domain" description="OmpR/PhoB-type" evidence="7">
    <location>
        <begin position="4"/>
        <end position="104"/>
    </location>
</feature>
<dbReference type="InterPro" id="IPR051677">
    <property type="entry name" value="AfsR-DnrI-RedD_regulator"/>
</dbReference>
<dbReference type="AlphaFoldDB" id="A0A9W6STN5"/>
<name>A0A9W6STN5_9ACTN</name>
<dbReference type="SMART" id="SM00382">
    <property type="entry name" value="AAA"/>
    <property type="match status" value="1"/>
</dbReference>
<keyword evidence="2" id="KW-0805">Transcription regulation</keyword>
<dbReference type="Pfam" id="PF13424">
    <property type="entry name" value="TPR_12"/>
    <property type="match status" value="2"/>
</dbReference>
<dbReference type="Gene3D" id="3.40.50.300">
    <property type="entry name" value="P-loop containing nucleotide triphosphate hydrolases"/>
    <property type="match status" value="1"/>
</dbReference>
<dbReference type="Pfam" id="PF00931">
    <property type="entry name" value="NB-ARC"/>
    <property type="match status" value="1"/>
</dbReference>
<evidence type="ECO:0000256" key="1">
    <source>
        <dbReference type="ARBA" id="ARBA00005820"/>
    </source>
</evidence>
<evidence type="ECO:0000256" key="5">
    <source>
        <dbReference type="PROSITE-ProRule" id="PRU00339"/>
    </source>
</evidence>
<gene>
    <name evidence="8" type="ORF">Afil01_65570</name>
</gene>
<dbReference type="SMART" id="SM00862">
    <property type="entry name" value="Trans_reg_C"/>
    <property type="match status" value="1"/>
</dbReference>
<feature type="DNA-binding region" description="OmpR/PhoB-type" evidence="6">
    <location>
        <begin position="4"/>
        <end position="104"/>
    </location>
</feature>
<dbReference type="GO" id="GO:0006355">
    <property type="term" value="P:regulation of DNA-templated transcription"/>
    <property type="evidence" value="ECO:0007669"/>
    <property type="project" value="InterPro"/>
</dbReference>
<dbReference type="Gene3D" id="1.10.10.10">
    <property type="entry name" value="Winged helix-like DNA-binding domain superfamily/Winged helix DNA-binding domain"/>
    <property type="match status" value="1"/>
</dbReference>
<dbReference type="PROSITE" id="PS50005">
    <property type="entry name" value="TPR"/>
    <property type="match status" value="1"/>
</dbReference>
<dbReference type="PANTHER" id="PTHR35807">
    <property type="entry name" value="TRANSCRIPTIONAL REGULATOR REDD-RELATED"/>
    <property type="match status" value="1"/>
</dbReference>
<dbReference type="CDD" id="cd15831">
    <property type="entry name" value="BTAD"/>
    <property type="match status" value="1"/>
</dbReference>
<dbReference type="InterPro" id="IPR036388">
    <property type="entry name" value="WH-like_DNA-bd_sf"/>
</dbReference>
<evidence type="ECO:0000259" key="7">
    <source>
        <dbReference type="PROSITE" id="PS51755"/>
    </source>
</evidence>
<dbReference type="InterPro" id="IPR001867">
    <property type="entry name" value="OmpR/PhoB-type_DNA-bd"/>
</dbReference>
<evidence type="ECO:0000256" key="3">
    <source>
        <dbReference type="ARBA" id="ARBA00023125"/>
    </source>
</evidence>
<comment type="caution">
    <text evidence="8">The sequence shown here is derived from an EMBL/GenBank/DDBJ whole genome shotgun (WGS) entry which is preliminary data.</text>
</comment>
<dbReference type="InterPro" id="IPR011990">
    <property type="entry name" value="TPR-like_helical_dom_sf"/>
</dbReference>
<evidence type="ECO:0000256" key="4">
    <source>
        <dbReference type="ARBA" id="ARBA00023163"/>
    </source>
</evidence>
<dbReference type="InterPro" id="IPR027417">
    <property type="entry name" value="P-loop_NTPase"/>
</dbReference>
<dbReference type="SMART" id="SM01043">
    <property type="entry name" value="BTAD"/>
    <property type="match status" value="1"/>
</dbReference>
<keyword evidence="9" id="KW-1185">Reference proteome</keyword>
<dbReference type="InterPro" id="IPR002182">
    <property type="entry name" value="NB-ARC"/>
</dbReference>
<dbReference type="PANTHER" id="PTHR35807:SF1">
    <property type="entry name" value="TRANSCRIPTIONAL REGULATOR REDD"/>
    <property type="match status" value="1"/>
</dbReference>
<proteinExistence type="inferred from homology"/>
<evidence type="ECO:0000256" key="2">
    <source>
        <dbReference type="ARBA" id="ARBA00023015"/>
    </source>
</evidence>
<feature type="repeat" description="TPR" evidence="5">
    <location>
        <begin position="706"/>
        <end position="739"/>
    </location>
</feature>
<dbReference type="SMART" id="SM00028">
    <property type="entry name" value="TPR"/>
    <property type="match status" value="5"/>
</dbReference>
<evidence type="ECO:0000313" key="9">
    <source>
        <dbReference type="Proteomes" id="UP001165079"/>
    </source>
</evidence>
<dbReference type="InterPro" id="IPR005158">
    <property type="entry name" value="BTAD"/>
</dbReference>
<dbReference type="RefSeq" id="WP_285667302.1">
    <property type="nucleotide sequence ID" value="NZ_BSTX01000007.1"/>
</dbReference>
<dbReference type="InterPro" id="IPR016032">
    <property type="entry name" value="Sig_transdc_resp-reg_C-effctor"/>
</dbReference>
<protein>
    <submittedName>
        <fullName evidence="8">SARP family transcriptional regulator</fullName>
    </submittedName>
</protein>
<dbReference type="InterPro" id="IPR003593">
    <property type="entry name" value="AAA+_ATPase"/>
</dbReference>
<dbReference type="PROSITE" id="PS51755">
    <property type="entry name" value="OMPR_PHOB"/>
    <property type="match status" value="1"/>
</dbReference>
<accession>A0A9W6STN5</accession>
<dbReference type="EMBL" id="BSTX01000007">
    <property type="protein sequence ID" value="GLZ81750.1"/>
    <property type="molecule type" value="Genomic_DNA"/>
</dbReference>
<sequence length="911" mass="97954">MPDPDRTEPGGVEFGLLGPLRIASGGAELALTSPRSRVFLALLVLNAGRQVSLQAFADAMWGEALPKNPRRAVQLCAVRVRARLERIGAGEVIVTCPDGYRLDVPPGRTDLGRVEELLRGGGDELTAVTAALGLWRGEPLVDVPSESLQREVVPGLVERRLRLIERRNDILLDAGNAAALVGELVPLTAAHPLREAFCHQLMRALHHCGRRAEALDAFHRFRTSLGEELGLDPGEEIRALHAAILTGGPDGGPPRLPVPRQLPPGTAVFTGRGTELAALDGLLDAREQPVVGVLTGTAGVGKTTLAVHWARRIADAFPDGQLFADLRGHHPGRALSPQQVQARFLRTLGVRGEDVPADAEELTALYRSTMDGRRTLMLLDNAGSADQVRPLLPGAAGSLVLVTSRDVLLSLIAGHGAHRVNLDLFTLAEARELLERRIGPERVAAEPRAADDIIAASARLPLALAIAAARAVIGREDRLGDLAAQLRGGIGAFDTDSAATDVRAVFSWSYRALGAGAARMLRLLSLHPGPHVTVPAAASLAGLTTRDAARLLAELTRAHLVTESAGRHTLHDLMREYAAELAAAEETPADREAATGRVLDHYLHTAHAASAVVNPLQTRETLAAPLPGVRPEPVAGTATEWLTAEQDVLLAVLDRASATGHHRRAWQLARALSGHFERQGDWAHWTGCQHAALAAAERLADPALRAKAHRGLGRVHVRLARIEDAEHHFTAALELHRSIGDLPGEAHIAADLAILHEQQGRYPQALEHALRALALHEPHTAGHAYALNTVAWCYARTGRYELALDHGHRALAATRELNAPGGEIAVLDTIGYAHHHLRRYPEAIASYRESIATAERLGDRFNLAMTLDNLGDTYTAMGDDASALDAWHRAEAILDELRHPALRRVREKLRG</sequence>
<keyword evidence="5" id="KW-0802">TPR repeat</keyword>
<dbReference type="Proteomes" id="UP001165079">
    <property type="component" value="Unassembled WGS sequence"/>
</dbReference>
<evidence type="ECO:0000256" key="6">
    <source>
        <dbReference type="PROSITE-ProRule" id="PRU01091"/>
    </source>
</evidence>
<dbReference type="SUPFAM" id="SSF52540">
    <property type="entry name" value="P-loop containing nucleoside triphosphate hydrolases"/>
    <property type="match status" value="1"/>
</dbReference>
<comment type="similarity">
    <text evidence="1">Belongs to the AfsR/DnrI/RedD regulatory family.</text>
</comment>
<organism evidence="8 9">
    <name type="scientific">Actinorhabdospora filicis</name>
    <dbReference type="NCBI Taxonomy" id="1785913"/>
    <lineage>
        <taxon>Bacteria</taxon>
        <taxon>Bacillati</taxon>
        <taxon>Actinomycetota</taxon>
        <taxon>Actinomycetes</taxon>
        <taxon>Micromonosporales</taxon>
        <taxon>Micromonosporaceae</taxon>
        <taxon>Actinorhabdospora</taxon>
    </lineage>
</organism>
<dbReference type="Pfam" id="PF03704">
    <property type="entry name" value="BTAD"/>
    <property type="match status" value="1"/>
</dbReference>
<keyword evidence="3 6" id="KW-0238">DNA-binding</keyword>
<dbReference type="SUPFAM" id="SSF48452">
    <property type="entry name" value="TPR-like"/>
    <property type="match status" value="2"/>
</dbReference>